<comment type="caution">
    <text evidence="1">The sequence shown here is derived from an EMBL/GenBank/DDBJ whole genome shotgun (WGS) entry which is preliminary data.</text>
</comment>
<dbReference type="EMBL" id="SRYA01000123">
    <property type="protein sequence ID" value="TGY87050.1"/>
    <property type="molecule type" value="Genomic_DNA"/>
</dbReference>
<keyword evidence="2" id="KW-1185">Reference proteome</keyword>
<sequence>MKRKIKKAICVMILLAYAITFGNNTVLANTNVKYDNIDNQLKRELDELHIPGMAVTIVDSKEVLLAETYGNCKSIDTPFIIGSISKSFTALAIMRLVEEDKIDLDEKISAYIDPSAYFINESDGDRITVRQLLNQTGGLGTYQRFGNAKITESYGQHQYANINYGLLGEIIEAVSGVSYSEYMNKKIFLPLHMEHTAATLEQSKENGLIRGYQNYFGFPIAEEPDYPDEHSWSTVPAGYLSSSVSDMAKYLQMYLNGGMGIISQDSLNTMFYENVYVDDNTPYYYGMGWTLTEEYTEPVLGHSGLVENYISNMLLLPESGLGIVILINMNDYLVTNQLADIISKNVIFAILGKEQYKVSGNPYIVRHLLLNVAYFALLTTAVYPIATIKKWKKKKRTKPLTAFDIIRHGILPLLLLCLPEMIGVPIWVIWYFVKDVCVVLLVSSSLLFSVGLYKIFYRIHWRMKMEKFEWIRCPVCGNKTRNRIKEDTELKNFPLYCPKCKHESLIEVKDLQITVIK</sequence>
<proteinExistence type="predicted"/>
<evidence type="ECO:0000313" key="1">
    <source>
        <dbReference type="EMBL" id="TGY87050.1"/>
    </source>
</evidence>
<gene>
    <name evidence="1" type="ORF">E5329_27155</name>
</gene>
<reference evidence="1" key="1">
    <citation type="submission" date="2019-04" db="EMBL/GenBank/DDBJ databases">
        <title>Microbes associate with the intestines of laboratory mice.</title>
        <authorList>
            <person name="Navarre W."/>
            <person name="Wong E."/>
            <person name="Huang K."/>
            <person name="Tropini C."/>
            <person name="Ng K."/>
            <person name="Yu B."/>
        </authorList>
    </citation>
    <scope>NUCLEOTIDE SEQUENCE</scope>
    <source>
        <strain evidence="1">NM01_1-7b</strain>
    </source>
</reference>
<dbReference type="Proteomes" id="UP000304953">
    <property type="component" value="Unassembled WGS sequence"/>
</dbReference>
<protein>
    <submittedName>
        <fullName evidence="1">Penicillin-binding protein</fullName>
    </submittedName>
</protein>
<name>A0AC61RPF4_9FIRM</name>
<evidence type="ECO:0000313" key="2">
    <source>
        <dbReference type="Proteomes" id="UP000304953"/>
    </source>
</evidence>
<accession>A0AC61RPF4</accession>
<organism evidence="1 2">
    <name type="scientific">Petralouisia muris</name>
    <dbReference type="NCBI Taxonomy" id="3032872"/>
    <lineage>
        <taxon>Bacteria</taxon>
        <taxon>Bacillati</taxon>
        <taxon>Bacillota</taxon>
        <taxon>Clostridia</taxon>
        <taxon>Lachnospirales</taxon>
        <taxon>Lachnospiraceae</taxon>
        <taxon>Petralouisia</taxon>
    </lineage>
</organism>